<evidence type="ECO:0000259" key="1">
    <source>
        <dbReference type="Pfam" id="PF14111"/>
    </source>
</evidence>
<feature type="domain" description="DUF4283" evidence="1">
    <location>
        <begin position="57"/>
        <end position="138"/>
    </location>
</feature>
<dbReference type="Proteomes" id="UP000288805">
    <property type="component" value="Unassembled WGS sequence"/>
</dbReference>
<evidence type="ECO:0000313" key="3">
    <source>
        <dbReference type="Proteomes" id="UP000288805"/>
    </source>
</evidence>
<sequence length="163" mass="17768">MLSQGKEVYLCSLKGAVGASAAPVEEKSFADIVRSSQAEVGDAAWLQVGQGATRRKTEAFRVCIVGHCKTSSDYIPDLPTLKKWAMHNWSLKGNVKLVYLGGALILFDFETISKAEKALHSGRKMFMGKLPLLGRCSPVVGCLRNGVHLSEIWVRVVGLPMHL</sequence>
<organism evidence="2 3">
    <name type="scientific">Vitis vinifera</name>
    <name type="common">Grape</name>
    <dbReference type="NCBI Taxonomy" id="29760"/>
    <lineage>
        <taxon>Eukaryota</taxon>
        <taxon>Viridiplantae</taxon>
        <taxon>Streptophyta</taxon>
        <taxon>Embryophyta</taxon>
        <taxon>Tracheophyta</taxon>
        <taxon>Spermatophyta</taxon>
        <taxon>Magnoliopsida</taxon>
        <taxon>eudicotyledons</taxon>
        <taxon>Gunneridae</taxon>
        <taxon>Pentapetalae</taxon>
        <taxon>rosids</taxon>
        <taxon>Vitales</taxon>
        <taxon>Vitaceae</taxon>
        <taxon>Viteae</taxon>
        <taxon>Vitis</taxon>
    </lineage>
</organism>
<dbReference type="InterPro" id="IPR025558">
    <property type="entry name" value="DUF4283"/>
</dbReference>
<gene>
    <name evidence="2" type="ORF">CK203_089151</name>
</gene>
<name>A0A438DU93_VITVI</name>
<dbReference type="EMBL" id="QGNW01001496">
    <property type="protein sequence ID" value="RVW39044.1"/>
    <property type="molecule type" value="Genomic_DNA"/>
</dbReference>
<dbReference type="Pfam" id="PF14111">
    <property type="entry name" value="DUF4283"/>
    <property type="match status" value="1"/>
</dbReference>
<protein>
    <recommendedName>
        <fullName evidence="1">DUF4283 domain-containing protein</fullName>
    </recommendedName>
</protein>
<reference evidence="2 3" key="1">
    <citation type="journal article" date="2018" name="PLoS Genet.">
        <title>Population sequencing reveals clonal diversity and ancestral inbreeding in the grapevine cultivar Chardonnay.</title>
        <authorList>
            <person name="Roach M.J."/>
            <person name="Johnson D.L."/>
            <person name="Bohlmann J."/>
            <person name="van Vuuren H.J."/>
            <person name="Jones S.J."/>
            <person name="Pretorius I.S."/>
            <person name="Schmidt S.A."/>
            <person name="Borneman A.R."/>
        </authorList>
    </citation>
    <scope>NUCLEOTIDE SEQUENCE [LARGE SCALE GENOMIC DNA]</scope>
    <source>
        <strain evidence="3">cv. Chardonnay</strain>
        <tissue evidence="2">Leaf</tissue>
    </source>
</reference>
<dbReference type="AlphaFoldDB" id="A0A438DU93"/>
<proteinExistence type="predicted"/>
<evidence type="ECO:0000313" key="2">
    <source>
        <dbReference type="EMBL" id="RVW39044.1"/>
    </source>
</evidence>
<comment type="caution">
    <text evidence="2">The sequence shown here is derived from an EMBL/GenBank/DDBJ whole genome shotgun (WGS) entry which is preliminary data.</text>
</comment>
<accession>A0A438DU93</accession>